<keyword evidence="1" id="KW-0812">Transmembrane</keyword>
<protein>
    <recommendedName>
        <fullName evidence="3">Late embryogenesis abundant protein LEA-2 subgroup domain-containing protein</fullName>
    </recommendedName>
</protein>
<evidence type="ECO:0000256" key="1">
    <source>
        <dbReference type="SAM" id="Phobius"/>
    </source>
</evidence>
<dbReference type="EMBL" id="HBHJ01016441">
    <property type="protein sequence ID" value="CAD9688932.1"/>
    <property type="molecule type" value="Transcribed_RNA"/>
</dbReference>
<organism evidence="2">
    <name type="scientific">Rhizochromulina marina</name>
    <dbReference type="NCBI Taxonomy" id="1034831"/>
    <lineage>
        <taxon>Eukaryota</taxon>
        <taxon>Sar</taxon>
        <taxon>Stramenopiles</taxon>
        <taxon>Ochrophyta</taxon>
        <taxon>Dictyochophyceae</taxon>
        <taxon>Rhizochromulinales</taxon>
        <taxon>Rhizochromulina</taxon>
    </lineage>
</organism>
<accession>A0A7S2WHU6</accession>
<name>A0A7S2WHU6_9STRA</name>
<gene>
    <name evidence="2" type="ORF">RMAR1173_LOCUS10938</name>
</gene>
<keyword evidence="1" id="KW-1133">Transmembrane helix</keyword>
<sequence length="212" mass="23305">MTSTAKAAYVAMPADDAAPPPNYVTATSYLVIPQEPARRRRCGGSACCMCLTVFLVLFFLIPRYPSAVFKQLEVDGSGTVSGKFQFRNNNFYDVTFEDPSVKMYWLAYEVPASATCSFTVDVGRACGHTYNYQTCAVELGAFKNSDSFKVSGLHTQDKLLPMSDTQAAYVADMTVQAASTPQLLMSKGHLEAKSDVKDFNKVSLSDTIYCFY</sequence>
<evidence type="ECO:0008006" key="3">
    <source>
        <dbReference type="Google" id="ProtNLM"/>
    </source>
</evidence>
<dbReference type="AlphaFoldDB" id="A0A7S2WHU6"/>
<reference evidence="2" key="1">
    <citation type="submission" date="2021-01" db="EMBL/GenBank/DDBJ databases">
        <authorList>
            <person name="Corre E."/>
            <person name="Pelletier E."/>
            <person name="Niang G."/>
            <person name="Scheremetjew M."/>
            <person name="Finn R."/>
            <person name="Kale V."/>
            <person name="Holt S."/>
            <person name="Cochrane G."/>
            <person name="Meng A."/>
            <person name="Brown T."/>
            <person name="Cohen L."/>
        </authorList>
    </citation>
    <scope>NUCLEOTIDE SEQUENCE</scope>
    <source>
        <strain evidence="2">CCMP1243</strain>
    </source>
</reference>
<proteinExistence type="predicted"/>
<keyword evidence="1" id="KW-0472">Membrane</keyword>
<feature type="transmembrane region" description="Helical" evidence="1">
    <location>
        <begin position="42"/>
        <end position="61"/>
    </location>
</feature>
<evidence type="ECO:0000313" key="2">
    <source>
        <dbReference type="EMBL" id="CAD9688932.1"/>
    </source>
</evidence>